<dbReference type="InterPro" id="IPR011767">
    <property type="entry name" value="GLR_AS"/>
</dbReference>
<dbReference type="Pfam" id="PF04784">
    <property type="entry name" value="DUF547"/>
    <property type="match status" value="1"/>
</dbReference>
<reference evidence="6 7" key="1">
    <citation type="submission" date="2020-10" db="EMBL/GenBank/DDBJ databases">
        <title>Pygocentrus nattereri (red-bellied piranha) genome, fPygNat1, primary haplotype.</title>
        <authorList>
            <person name="Myers G."/>
            <person name="Meyer A."/>
            <person name="Karagic N."/>
            <person name="Pippel M."/>
            <person name="Winkler S."/>
            <person name="Tracey A."/>
            <person name="Wood J."/>
            <person name="Formenti G."/>
            <person name="Howe K."/>
            <person name="Fedrigo O."/>
            <person name="Jarvis E.D."/>
        </authorList>
    </citation>
    <scope>NUCLEOTIDE SEQUENCE [LARGE SCALE GENOMIC DNA]</scope>
</reference>
<dbReference type="InterPro" id="IPR036249">
    <property type="entry name" value="Thioredoxin-like_sf"/>
</dbReference>
<dbReference type="PRINTS" id="PR00160">
    <property type="entry name" value="GLUTAREDOXIN"/>
</dbReference>
<reference evidence="6" key="2">
    <citation type="submission" date="2025-08" db="UniProtKB">
        <authorList>
            <consortium name="Ensembl"/>
        </authorList>
    </citation>
    <scope>IDENTIFICATION</scope>
</reference>
<dbReference type="Gene3D" id="1.10.10.10">
    <property type="entry name" value="Winged helix-like DNA-binding domain superfamily/Winged helix DNA-binding domain"/>
    <property type="match status" value="1"/>
</dbReference>
<dbReference type="SUPFAM" id="SSF46785">
    <property type="entry name" value="Winged helix' DNA-binding domain"/>
    <property type="match status" value="1"/>
</dbReference>
<dbReference type="InterPro" id="IPR051548">
    <property type="entry name" value="Grx-like_ET"/>
</dbReference>
<feature type="domain" description="Glutaredoxin" evidence="4">
    <location>
        <begin position="12"/>
        <end position="68"/>
    </location>
</feature>
<dbReference type="InterPro" id="IPR014025">
    <property type="entry name" value="Glutaredoxin_subgr"/>
</dbReference>
<dbReference type="PROSITE" id="PS51354">
    <property type="entry name" value="GLUTAREDOXIN_2"/>
    <property type="match status" value="1"/>
</dbReference>
<evidence type="ECO:0000256" key="2">
    <source>
        <dbReference type="ARBA" id="ARBA00023157"/>
    </source>
</evidence>
<dbReference type="GO" id="GO:0009055">
    <property type="term" value="F:electron transfer activity"/>
    <property type="evidence" value="ECO:0007669"/>
    <property type="project" value="TreeGrafter"/>
</dbReference>
<proteinExistence type="predicted"/>
<dbReference type="PANTHER" id="PTHR34386">
    <property type="entry name" value="GLUTAREDOXIN"/>
    <property type="match status" value="1"/>
</dbReference>
<dbReference type="InterPro" id="IPR002109">
    <property type="entry name" value="Glutaredoxin"/>
</dbReference>
<dbReference type="InterPro" id="IPR006869">
    <property type="entry name" value="DUF547"/>
</dbReference>
<dbReference type="Ensembl" id="ENSPNAT00000016021.2">
    <property type="protein sequence ID" value="ENSPNAP00000029176.2"/>
    <property type="gene ID" value="ENSPNAG00000015105.2"/>
</dbReference>
<evidence type="ECO:0000313" key="7">
    <source>
        <dbReference type="Proteomes" id="UP001501920"/>
    </source>
</evidence>
<dbReference type="Proteomes" id="UP001501920">
    <property type="component" value="Chromosome 6"/>
</dbReference>
<organism evidence="6 7">
    <name type="scientific">Pygocentrus nattereri</name>
    <name type="common">Red-bellied piranha</name>
    <dbReference type="NCBI Taxonomy" id="42514"/>
    <lineage>
        <taxon>Eukaryota</taxon>
        <taxon>Metazoa</taxon>
        <taxon>Chordata</taxon>
        <taxon>Craniata</taxon>
        <taxon>Vertebrata</taxon>
        <taxon>Euteleostomi</taxon>
        <taxon>Actinopterygii</taxon>
        <taxon>Neopterygii</taxon>
        <taxon>Teleostei</taxon>
        <taxon>Ostariophysi</taxon>
        <taxon>Characiformes</taxon>
        <taxon>Characoidei</taxon>
        <taxon>Pygocentrus</taxon>
    </lineage>
</organism>
<keyword evidence="7" id="KW-1185">Reference proteome</keyword>
<sequence length="474" mass="52694">MATFQSCIPGRVTVYSVPGCPHCIQAKATLGALGLPVCDVDVSHDAGLQAQLMELTGSSSVPQIFFNNIYVGGNEHLKNLAPEKLGQLVLMVTEKSVPTVAPPLPAGNSPESEEWSGGEFKCERNAFADTVEELKRSELIGSRRRGLRVHKNSFTGTELVGWLYREQDCTEHCDQTVFTAVKGKRYFDKRNTLLRLLEHDPHAALNSGEMAACSPVKASELSEALRNLILKLYSDYLSTDGKSVDYKAMSQSLCFKHYCELAVQLQCMELLSLSREEKLAFFINIYNALVIHGNLRLGFPKNIWQRYRFFNYVSYLIGGEVFTLQDIENGVLRGNRKGVAQLLKPFSKNDPRLQVALPDAEPLIHFALNCGAKGCPPIKTYTPQGIDSQLRTAAEAFLENEDGCMVDSVKAEVKLSQIFKWYKADFGGTDEKLLNWVVDHMGASQKKLNLKTLLSAGNVKVSYMPYDWSTNSAD</sequence>
<reference evidence="6" key="3">
    <citation type="submission" date="2025-09" db="UniProtKB">
        <authorList>
            <consortium name="Ensembl"/>
        </authorList>
    </citation>
    <scope>IDENTIFICATION</scope>
</reference>
<dbReference type="PROSITE" id="PS00195">
    <property type="entry name" value="GLUTAREDOXIN_1"/>
    <property type="match status" value="1"/>
</dbReference>
<evidence type="ECO:0000256" key="3">
    <source>
        <dbReference type="ARBA" id="ARBA00023284"/>
    </source>
</evidence>
<comment type="function">
    <text evidence="1">Has a glutathione-disulfide oxidoreductase activity in the presence of NADPH and glutathione reductase. Reduces low molecular weight disulfides and proteins.</text>
</comment>
<dbReference type="Pfam" id="PF00462">
    <property type="entry name" value="Glutaredoxin"/>
    <property type="match status" value="1"/>
</dbReference>
<dbReference type="Gene3D" id="3.40.30.10">
    <property type="entry name" value="Glutaredoxin"/>
    <property type="match status" value="1"/>
</dbReference>
<dbReference type="AlphaFoldDB" id="A0A3B4E1H1"/>
<dbReference type="GeneTree" id="ENSGT00390000016088"/>
<evidence type="ECO:0000256" key="1">
    <source>
        <dbReference type="ARBA" id="ARBA00002549"/>
    </source>
</evidence>
<dbReference type="InterPro" id="IPR036388">
    <property type="entry name" value="WH-like_DNA-bd_sf"/>
</dbReference>
<name>A0A3B4E1H1_PYGNA</name>
<dbReference type="STRING" id="42514.ENSPNAP00000029176"/>
<evidence type="ECO:0000313" key="6">
    <source>
        <dbReference type="Ensembl" id="ENSPNAP00000029176.2"/>
    </source>
</evidence>
<evidence type="ECO:0008006" key="8">
    <source>
        <dbReference type="Google" id="ProtNLM"/>
    </source>
</evidence>
<dbReference type="CDD" id="cd04371">
    <property type="entry name" value="DEP"/>
    <property type="match status" value="1"/>
</dbReference>
<dbReference type="PANTHER" id="PTHR34386:SF1">
    <property type="entry name" value="GLUTAREDOXIN-LIKE PROTEIN NRDH"/>
    <property type="match status" value="1"/>
</dbReference>
<keyword evidence="2" id="KW-1015">Disulfide bond</keyword>
<protein>
    <recommendedName>
        <fullName evidence="8">DEP domain-containing protein</fullName>
    </recommendedName>
</protein>
<dbReference type="SUPFAM" id="SSF52833">
    <property type="entry name" value="Thioredoxin-like"/>
    <property type="match status" value="1"/>
</dbReference>
<evidence type="ECO:0000259" key="5">
    <source>
        <dbReference type="Pfam" id="PF04784"/>
    </source>
</evidence>
<evidence type="ECO:0000259" key="4">
    <source>
        <dbReference type="Pfam" id="PF00462"/>
    </source>
</evidence>
<accession>A0A3B4E1H1</accession>
<keyword evidence="3" id="KW-0676">Redox-active center</keyword>
<dbReference type="InterPro" id="IPR036390">
    <property type="entry name" value="WH_DNA-bd_sf"/>
</dbReference>
<feature type="domain" description="DUF547" evidence="5">
    <location>
        <begin position="272"/>
        <end position="398"/>
    </location>
</feature>
<dbReference type="GO" id="GO:0045454">
    <property type="term" value="P:cell redox homeostasis"/>
    <property type="evidence" value="ECO:0007669"/>
    <property type="project" value="TreeGrafter"/>
</dbReference>